<proteinExistence type="predicted"/>
<gene>
    <name evidence="1" type="ORF">M094_1833</name>
</gene>
<dbReference type="EMBL" id="JNHN01000175">
    <property type="protein sequence ID" value="KDS49729.1"/>
    <property type="molecule type" value="Genomic_DNA"/>
</dbReference>
<accession>A0A078RXK2</accession>
<reference evidence="1 2" key="1">
    <citation type="submission" date="2014-04" db="EMBL/GenBank/DDBJ databases">
        <authorList>
            <person name="Sears C."/>
            <person name="Carroll K."/>
            <person name="Sack B.R."/>
            <person name="Qadri F."/>
            <person name="Myers L.L."/>
            <person name="Chung G.-T."/>
            <person name="Escheverria P."/>
            <person name="Fraser C.M."/>
            <person name="Sadzewicz L."/>
            <person name="Shefchek K.A."/>
            <person name="Tallon L."/>
            <person name="Das S.P."/>
            <person name="Daugherty S."/>
            <person name="Mongodin E.F."/>
        </authorList>
    </citation>
    <scope>NUCLEOTIDE SEQUENCE [LARGE SCALE GENOMIC DNA]</scope>
    <source>
        <strain evidence="1 2">3978 T3 ii</strain>
    </source>
</reference>
<protein>
    <submittedName>
        <fullName evidence="1">Uncharacterized protein</fullName>
    </submittedName>
</protein>
<organism evidence="1 2">
    <name type="scientific">Bacteroides uniformis str. 3978 T3 ii</name>
    <dbReference type="NCBI Taxonomy" id="1339349"/>
    <lineage>
        <taxon>Bacteria</taxon>
        <taxon>Pseudomonadati</taxon>
        <taxon>Bacteroidota</taxon>
        <taxon>Bacteroidia</taxon>
        <taxon>Bacteroidales</taxon>
        <taxon>Bacteroidaceae</taxon>
        <taxon>Bacteroides</taxon>
    </lineage>
</organism>
<evidence type="ECO:0000313" key="1">
    <source>
        <dbReference type="EMBL" id="KDS49729.1"/>
    </source>
</evidence>
<evidence type="ECO:0000313" key="2">
    <source>
        <dbReference type="Proteomes" id="UP000028013"/>
    </source>
</evidence>
<dbReference type="Proteomes" id="UP000028013">
    <property type="component" value="Unassembled WGS sequence"/>
</dbReference>
<dbReference type="AlphaFoldDB" id="A0A078RXK2"/>
<sequence>MIHLTNRIEYIVTLRHFYGREVTGSFRNTWFCCHNQFNYFKNRTTKLQYFID</sequence>
<comment type="caution">
    <text evidence="1">The sequence shown here is derived from an EMBL/GenBank/DDBJ whole genome shotgun (WGS) entry which is preliminary data.</text>
</comment>
<name>A0A078RXK2_BACUN</name>